<dbReference type="GO" id="GO:0034213">
    <property type="term" value="P:quinolinate catabolic process"/>
    <property type="evidence" value="ECO:0007669"/>
    <property type="project" value="TreeGrafter"/>
</dbReference>
<dbReference type="InterPro" id="IPR022412">
    <property type="entry name" value="Quinolinate_PRibosylTrfase_N"/>
</dbReference>
<dbReference type="EMBL" id="DXEQ01000041">
    <property type="protein sequence ID" value="HIX71687.1"/>
    <property type="molecule type" value="Genomic_DNA"/>
</dbReference>
<dbReference type="InterPro" id="IPR027277">
    <property type="entry name" value="NadC/ModD"/>
</dbReference>
<accession>A0A9D1X2N4</accession>
<proteinExistence type="inferred from homology"/>
<keyword evidence="8 12" id="KW-0808">Transferase</keyword>
<evidence type="ECO:0000256" key="8">
    <source>
        <dbReference type="ARBA" id="ARBA00022679"/>
    </source>
</evidence>
<feature type="domain" description="Quinolinate phosphoribosyl transferase C-terminal" evidence="14">
    <location>
        <begin position="119"/>
        <end position="284"/>
    </location>
</feature>
<evidence type="ECO:0000259" key="15">
    <source>
        <dbReference type="Pfam" id="PF02749"/>
    </source>
</evidence>
<feature type="binding site" evidence="13">
    <location>
        <begin position="269"/>
        <end position="271"/>
    </location>
    <ligand>
        <name>substrate</name>
    </ligand>
</feature>
<dbReference type="CDD" id="cd01572">
    <property type="entry name" value="QPRTase"/>
    <property type="match status" value="1"/>
</dbReference>
<evidence type="ECO:0000256" key="5">
    <source>
        <dbReference type="ARBA" id="ARBA00011944"/>
    </source>
</evidence>
<evidence type="ECO:0000256" key="7">
    <source>
        <dbReference type="ARBA" id="ARBA00022676"/>
    </source>
</evidence>
<comment type="caution">
    <text evidence="16">The sequence shown here is derived from an EMBL/GenBank/DDBJ whole genome shotgun (WGS) entry which is preliminary data.</text>
</comment>
<evidence type="ECO:0000256" key="3">
    <source>
        <dbReference type="ARBA" id="ARBA00009400"/>
    </source>
</evidence>
<comment type="similarity">
    <text evidence="3 12">Belongs to the NadC/ModD family.</text>
</comment>
<comment type="pathway">
    <text evidence="2">Cofactor biosynthesis; NAD(+) biosynthesis; nicotinate D-ribonucleotide from quinolinate: step 1/1.</text>
</comment>
<name>A0A9D1X2N4_9FIRM</name>
<evidence type="ECO:0000256" key="6">
    <source>
        <dbReference type="ARBA" id="ARBA00022642"/>
    </source>
</evidence>
<evidence type="ECO:0000256" key="1">
    <source>
        <dbReference type="ARBA" id="ARBA00003237"/>
    </source>
</evidence>
<dbReference type="SUPFAM" id="SSF54675">
    <property type="entry name" value="Nicotinate/Quinolinate PRTase N-terminal domain-like"/>
    <property type="match status" value="1"/>
</dbReference>
<dbReference type="Pfam" id="PF01729">
    <property type="entry name" value="QRPTase_C"/>
    <property type="match status" value="1"/>
</dbReference>
<dbReference type="InterPro" id="IPR037128">
    <property type="entry name" value="Quinolinate_PRibosylTase_N_sf"/>
</dbReference>
<reference evidence="16" key="1">
    <citation type="journal article" date="2021" name="PeerJ">
        <title>Extensive microbial diversity within the chicken gut microbiome revealed by metagenomics and culture.</title>
        <authorList>
            <person name="Gilroy R."/>
            <person name="Ravi A."/>
            <person name="Getino M."/>
            <person name="Pursley I."/>
            <person name="Horton D.L."/>
            <person name="Alikhan N.F."/>
            <person name="Baker D."/>
            <person name="Gharbi K."/>
            <person name="Hall N."/>
            <person name="Watson M."/>
            <person name="Adriaenssens E.M."/>
            <person name="Foster-Nyarko E."/>
            <person name="Jarju S."/>
            <person name="Secka A."/>
            <person name="Antonio M."/>
            <person name="Oren A."/>
            <person name="Chaudhuri R.R."/>
            <person name="La Ragione R."/>
            <person name="Hildebrand F."/>
            <person name="Pallen M.J."/>
        </authorList>
    </citation>
    <scope>NUCLEOTIDE SEQUENCE</scope>
    <source>
        <strain evidence="16">ChiSxjej3B15-1167</strain>
    </source>
</reference>
<protein>
    <recommendedName>
        <fullName evidence="11">Probable nicotinate-nucleotide pyrophosphorylase [carboxylating]</fullName>
        <ecNumber evidence="5">2.4.2.19</ecNumber>
    </recommendedName>
    <alternativeName>
        <fullName evidence="9">Quinolinate phosphoribosyltransferase [decarboxylating]</fullName>
    </alternativeName>
</protein>
<feature type="binding site" evidence="13">
    <location>
        <begin position="140"/>
        <end position="142"/>
    </location>
    <ligand>
        <name>substrate</name>
    </ligand>
</feature>
<dbReference type="Gene3D" id="3.90.1170.20">
    <property type="entry name" value="Quinolinate phosphoribosyl transferase, N-terminal domain"/>
    <property type="match status" value="1"/>
</dbReference>
<evidence type="ECO:0000256" key="10">
    <source>
        <dbReference type="ARBA" id="ARBA00047445"/>
    </source>
</evidence>
<dbReference type="GO" id="GO:0004514">
    <property type="term" value="F:nicotinate-nucleotide diphosphorylase (carboxylating) activity"/>
    <property type="evidence" value="ECO:0007669"/>
    <property type="project" value="UniProtKB-EC"/>
</dbReference>
<dbReference type="PANTHER" id="PTHR32179:SF3">
    <property type="entry name" value="NICOTINATE-NUCLEOTIDE PYROPHOSPHORYLASE [CARBOXYLATING]"/>
    <property type="match status" value="1"/>
</dbReference>
<dbReference type="PANTHER" id="PTHR32179">
    <property type="entry name" value="NICOTINATE-NUCLEOTIDE PYROPHOSPHORYLASE [CARBOXYLATING]"/>
    <property type="match status" value="1"/>
</dbReference>
<evidence type="ECO:0000259" key="14">
    <source>
        <dbReference type="Pfam" id="PF01729"/>
    </source>
</evidence>
<feature type="binding site" evidence="13">
    <location>
        <position position="204"/>
    </location>
    <ligand>
        <name>substrate</name>
    </ligand>
</feature>
<dbReference type="InterPro" id="IPR004393">
    <property type="entry name" value="NadC"/>
</dbReference>
<reference evidence="16" key="2">
    <citation type="submission" date="2021-04" db="EMBL/GenBank/DDBJ databases">
        <authorList>
            <person name="Gilroy R."/>
        </authorList>
    </citation>
    <scope>NUCLEOTIDE SEQUENCE</scope>
    <source>
        <strain evidence="16">ChiSxjej3B15-1167</strain>
    </source>
</reference>
<evidence type="ECO:0000256" key="2">
    <source>
        <dbReference type="ARBA" id="ARBA00004893"/>
    </source>
</evidence>
<keyword evidence="6" id="KW-0662">Pyridine nucleotide biosynthesis</keyword>
<feature type="binding site" evidence="13">
    <location>
        <position position="174"/>
    </location>
    <ligand>
        <name>substrate</name>
    </ligand>
</feature>
<evidence type="ECO:0000256" key="12">
    <source>
        <dbReference type="PIRNR" id="PIRNR006250"/>
    </source>
</evidence>
<evidence type="ECO:0000313" key="17">
    <source>
        <dbReference type="Proteomes" id="UP000886805"/>
    </source>
</evidence>
<feature type="binding site" evidence="13">
    <location>
        <position position="225"/>
    </location>
    <ligand>
        <name>substrate</name>
    </ligand>
</feature>
<organism evidence="16 17">
    <name type="scientific">Candidatus Anaerobutyricum stercoripullorum</name>
    <dbReference type="NCBI Taxonomy" id="2838456"/>
    <lineage>
        <taxon>Bacteria</taxon>
        <taxon>Bacillati</taxon>
        <taxon>Bacillota</taxon>
        <taxon>Clostridia</taxon>
        <taxon>Lachnospirales</taxon>
        <taxon>Lachnospiraceae</taxon>
        <taxon>Anaerobutyricum</taxon>
    </lineage>
</organism>
<dbReference type="InterPro" id="IPR002638">
    <property type="entry name" value="Quinolinate_PRibosylTrfase_C"/>
</dbReference>
<feature type="binding site" evidence="13">
    <location>
        <begin position="248"/>
        <end position="250"/>
    </location>
    <ligand>
        <name>substrate</name>
    </ligand>
</feature>
<feature type="domain" description="Quinolinate phosphoribosyl transferase N-terminal" evidence="15">
    <location>
        <begin position="26"/>
        <end position="117"/>
    </location>
</feature>
<comment type="catalytic activity">
    <reaction evidence="10">
        <text>nicotinate beta-D-ribonucleotide + CO2 + diphosphate = quinolinate + 5-phospho-alpha-D-ribose 1-diphosphate + 2 H(+)</text>
        <dbReference type="Rhea" id="RHEA:12733"/>
        <dbReference type="ChEBI" id="CHEBI:15378"/>
        <dbReference type="ChEBI" id="CHEBI:16526"/>
        <dbReference type="ChEBI" id="CHEBI:29959"/>
        <dbReference type="ChEBI" id="CHEBI:33019"/>
        <dbReference type="ChEBI" id="CHEBI:57502"/>
        <dbReference type="ChEBI" id="CHEBI:58017"/>
        <dbReference type="EC" id="2.4.2.19"/>
    </reaction>
</comment>
<dbReference type="Proteomes" id="UP000886805">
    <property type="component" value="Unassembled WGS sequence"/>
</dbReference>
<dbReference type="InterPro" id="IPR013785">
    <property type="entry name" value="Aldolase_TIM"/>
</dbReference>
<evidence type="ECO:0000313" key="16">
    <source>
        <dbReference type="EMBL" id="HIX71687.1"/>
    </source>
</evidence>
<dbReference type="EC" id="2.4.2.19" evidence="5"/>
<gene>
    <name evidence="16" type="primary">nadC</name>
    <name evidence="16" type="ORF">H9849_01560</name>
</gene>
<dbReference type="InterPro" id="IPR036068">
    <property type="entry name" value="Nicotinate_pribotase-like_C"/>
</dbReference>
<evidence type="ECO:0000256" key="13">
    <source>
        <dbReference type="PIRSR" id="PIRSR006250-1"/>
    </source>
</evidence>
<dbReference type="Gene3D" id="3.20.20.70">
    <property type="entry name" value="Aldolase class I"/>
    <property type="match status" value="1"/>
</dbReference>
<dbReference type="Pfam" id="PF02749">
    <property type="entry name" value="QRPTase_N"/>
    <property type="match status" value="1"/>
</dbReference>
<dbReference type="SUPFAM" id="SSF51690">
    <property type="entry name" value="Nicotinate/Quinolinate PRTase C-terminal domain-like"/>
    <property type="match status" value="1"/>
</dbReference>
<dbReference type="AlphaFoldDB" id="A0A9D1X2N4"/>
<feature type="binding site" evidence="13">
    <location>
        <position position="107"/>
    </location>
    <ligand>
        <name>substrate</name>
    </ligand>
</feature>
<evidence type="ECO:0000256" key="4">
    <source>
        <dbReference type="ARBA" id="ARBA00011218"/>
    </source>
</evidence>
<evidence type="ECO:0000256" key="11">
    <source>
        <dbReference type="ARBA" id="ARBA00069173"/>
    </source>
</evidence>
<comment type="function">
    <text evidence="1">Involved in the catabolism of quinolinic acid (QA).</text>
</comment>
<comment type="subunit">
    <text evidence="4">Hexamer formed by 3 homodimers.</text>
</comment>
<sequence length="291" mass="31899">MNPITLKLVADKYIRLALEEDINSEDVSTNAVMPEYKKGEVYLFAKEDGIIAGLQIFERVFKLLDENTEVTFIETNGKTIKDGDRVEAGQAIAVVTGDVRVLLSGERTALNYLQRLSGIATYTRSLADLLEGSKTKLLDTRKTSPGMRIFEKYAVRIGGGCNHRYNLSDGVLLKDNHIDAAGGVKEAIEAARAYAPFVLKIEVETEDLDMVREAVEAGADIIMLDNMSPEMMAEAIRIIDGRAETECSGNITKENIETITSLGVDYISSGALTHSAPILDISLKHLKVLDD</sequence>
<evidence type="ECO:0000256" key="9">
    <source>
        <dbReference type="ARBA" id="ARBA00033102"/>
    </source>
</evidence>
<dbReference type="FunFam" id="3.20.20.70:FF:000030">
    <property type="entry name" value="Nicotinate-nucleotide pyrophosphorylase, carboxylating"/>
    <property type="match status" value="1"/>
</dbReference>
<dbReference type="GO" id="GO:0005737">
    <property type="term" value="C:cytoplasm"/>
    <property type="evidence" value="ECO:0007669"/>
    <property type="project" value="TreeGrafter"/>
</dbReference>
<dbReference type="PIRSF" id="PIRSF006250">
    <property type="entry name" value="NadC_ModD"/>
    <property type="match status" value="1"/>
</dbReference>
<dbReference type="NCBIfam" id="TIGR00078">
    <property type="entry name" value="nadC"/>
    <property type="match status" value="1"/>
</dbReference>
<feature type="binding site" evidence="13">
    <location>
        <position position="164"/>
    </location>
    <ligand>
        <name>substrate</name>
    </ligand>
</feature>
<dbReference type="FunFam" id="3.90.1170.20:FF:000001">
    <property type="entry name" value="Nicotinate-nucleotide diphosphorylase (Carboxylating)"/>
    <property type="match status" value="1"/>
</dbReference>
<keyword evidence="7 12" id="KW-0328">Glycosyltransferase</keyword>
<dbReference type="GO" id="GO:0009435">
    <property type="term" value="P:NAD+ biosynthetic process"/>
    <property type="evidence" value="ECO:0007669"/>
    <property type="project" value="InterPro"/>
</dbReference>